<dbReference type="EMBL" id="MN740101">
    <property type="protein sequence ID" value="QHT87803.1"/>
    <property type="molecule type" value="Genomic_DNA"/>
</dbReference>
<dbReference type="AlphaFoldDB" id="A0A6C0I6Q2"/>
<accession>A0A6C0I6Q2</accession>
<feature type="compositionally biased region" description="Basic residues" evidence="1">
    <location>
        <begin position="231"/>
        <end position="247"/>
    </location>
</feature>
<name>A0A6C0I6Q2_9ZZZZ</name>
<feature type="compositionally biased region" description="Low complexity" evidence="1">
    <location>
        <begin position="207"/>
        <end position="227"/>
    </location>
</feature>
<sequence>MSHQIPSLGDKTNLRDIFRTLENQNSAIFNGDHDAYSASITACLKNLVELISPNDEYLGDLKYLITDGVCCIARNYESNRERVTPVVLNLLMTAIRSYNHIKGSSKASPRSRAPYHVSMHTCRGLSDMGTAFLVQVLAPYINSGARHVFPVDTPLEFNVRVKEKFSKTTTPPEGRVGSLSTAISFGEALKSLKKANKANKSPKKGNKTPTKGNKSPGNSSDTDSSGSRSGGKTRRHKHTLRRHSTRR</sequence>
<evidence type="ECO:0000313" key="2">
    <source>
        <dbReference type="EMBL" id="QHT87803.1"/>
    </source>
</evidence>
<evidence type="ECO:0000256" key="1">
    <source>
        <dbReference type="SAM" id="MobiDB-lite"/>
    </source>
</evidence>
<feature type="region of interest" description="Disordered" evidence="1">
    <location>
        <begin position="193"/>
        <end position="247"/>
    </location>
</feature>
<feature type="compositionally biased region" description="Basic residues" evidence="1">
    <location>
        <begin position="193"/>
        <end position="206"/>
    </location>
</feature>
<organism evidence="2">
    <name type="scientific">viral metagenome</name>
    <dbReference type="NCBI Taxonomy" id="1070528"/>
    <lineage>
        <taxon>unclassified sequences</taxon>
        <taxon>metagenomes</taxon>
        <taxon>organismal metagenomes</taxon>
    </lineage>
</organism>
<proteinExistence type="predicted"/>
<protein>
    <submittedName>
        <fullName evidence="2">Uncharacterized protein</fullName>
    </submittedName>
</protein>
<reference evidence="2" key="1">
    <citation type="journal article" date="2020" name="Nature">
        <title>Giant virus diversity and host interactions through global metagenomics.</title>
        <authorList>
            <person name="Schulz F."/>
            <person name="Roux S."/>
            <person name="Paez-Espino D."/>
            <person name="Jungbluth S."/>
            <person name="Walsh D.A."/>
            <person name="Denef V.J."/>
            <person name="McMahon K.D."/>
            <person name="Konstantinidis K.T."/>
            <person name="Eloe-Fadrosh E.A."/>
            <person name="Kyrpides N.C."/>
            <person name="Woyke T."/>
        </authorList>
    </citation>
    <scope>NUCLEOTIDE SEQUENCE</scope>
    <source>
        <strain evidence="2">GVMAG-M-3300023184-191</strain>
    </source>
</reference>